<keyword evidence="3 6" id="KW-0812">Transmembrane</keyword>
<comment type="subcellular location">
    <subcellularLocation>
        <location evidence="1 6">Cell membrane</location>
        <topology evidence="1 6">Multi-pass membrane protein</topology>
    </subcellularLocation>
</comment>
<feature type="domain" description="ABC3 transporter permease C-terminal" evidence="7">
    <location>
        <begin position="65"/>
        <end position="184"/>
    </location>
</feature>
<dbReference type="InterPro" id="IPR003838">
    <property type="entry name" value="ABC3_permease_C"/>
</dbReference>
<evidence type="ECO:0000256" key="3">
    <source>
        <dbReference type="ARBA" id="ARBA00022692"/>
    </source>
</evidence>
<feature type="transmembrane region" description="Helical" evidence="6">
    <location>
        <begin position="204"/>
        <end position="225"/>
    </location>
</feature>
<evidence type="ECO:0000256" key="1">
    <source>
        <dbReference type="ARBA" id="ARBA00004651"/>
    </source>
</evidence>
<evidence type="ECO:0000259" key="7">
    <source>
        <dbReference type="Pfam" id="PF02687"/>
    </source>
</evidence>
<evidence type="ECO:0000256" key="2">
    <source>
        <dbReference type="ARBA" id="ARBA00022475"/>
    </source>
</evidence>
<dbReference type="InterPro" id="IPR052536">
    <property type="entry name" value="ABC-4_Integral_Memb_Prot"/>
</dbReference>
<dbReference type="PANTHER" id="PTHR46795">
    <property type="entry name" value="ABC TRANSPORTER PERMEASE-RELATED-RELATED"/>
    <property type="match status" value="1"/>
</dbReference>
<keyword evidence="5 6" id="KW-0472">Membrane</keyword>
<comment type="caution">
    <text evidence="8">The sequence shown here is derived from an EMBL/GenBank/DDBJ whole genome shotgun (WGS) entry which is preliminary data.</text>
</comment>
<accession>A0A9D1Y6P1</accession>
<reference evidence="8" key="2">
    <citation type="submission" date="2021-04" db="EMBL/GenBank/DDBJ databases">
        <authorList>
            <person name="Gilroy R."/>
        </authorList>
    </citation>
    <scope>NUCLEOTIDE SEQUENCE</scope>
    <source>
        <strain evidence="8">ChiBcec16_6824</strain>
    </source>
</reference>
<dbReference type="Pfam" id="PF02687">
    <property type="entry name" value="FtsX"/>
    <property type="match status" value="1"/>
</dbReference>
<feature type="transmembrane region" description="Helical" evidence="6">
    <location>
        <begin position="639"/>
        <end position="660"/>
    </location>
</feature>
<dbReference type="GO" id="GO:0005886">
    <property type="term" value="C:plasma membrane"/>
    <property type="evidence" value="ECO:0007669"/>
    <property type="project" value="UniProtKB-SubCell"/>
</dbReference>
<dbReference type="EMBL" id="DXDX01000031">
    <property type="protein sequence ID" value="HIY20560.1"/>
    <property type="molecule type" value="Genomic_DNA"/>
</dbReference>
<feature type="transmembrane region" description="Helical" evidence="6">
    <location>
        <begin position="115"/>
        <end position="144"/>
    </location>
</feature>
<sequence length="672" mass="75095">MFCKLALRNVHRSVKDYSLYFLTLLFGVCVFYVFNSLENQWVMEALHTNERGVNYTGAILQLVDVVSVFVAVVLAFLILYANSFLLRRRKKELGTYLLLGMEHSRIALLLSLETLVIGLAALVCGLVLGFFLAQALSAFTAALFRIRVEQFYFVFSWKGVGKTILYFGIIFLLVMVLNVVTVARQKLIRLLQANRQNQSLKLQSLWASVVFFLLGAVLLGIAYTLLLRRGLLTIDRIFALMLALGTLGTLLFFRSLSGFLLRLGQSNKKLYYRELNMFVLRQFNSRITTHYLSMTVVCLLLLLAIGITACSVGVNNTVESNVGRDAPVDMTLRVEDYEYENFSEELPGYLAEAGFDPESELTAYASVTRYVVDFPLAQPVTVQGEVYENRVMEYAMSLSDYNALMAIQGKGPYTLEPGTYGVVEGTEEYQTAHLFWGAGAQFVLDGVTYSPDPDFHTSGAYFTSDIRLSSLFIFPDGFLESLPKDQYAFCQYFLAGNYAGDADAAEDALWACINNLHNVIAQHQEMQSSSLSLTTYLSLYAESMGTKLLVLFLGLYLGIIFLVTSAAVLALQQLSQAADNVERYRILSRLGVEERMRDRSSDIQVFLAFFLPLVLAVVHSIVGMKAANDVIAQLGKLDTVASSAVTALFILVVYGLYFLATCWSSRRILRDL</sequence>
<feature type="transmembrane region" description="Helical" evidence="6">
    <location>
        <begin position="164"/>
        <end position="183"/>
    </location>
</feature>
<dbReference type="PIRSF" id="PIRSF018968">
    <property type="entry name" value="ABC_permease_BceB"/>
    <property type="match status" value="1"/>
</dbReference>
<dbReference type="AlphaFoldDB" id="A0A9D1Y6P1"/>
<evidence type="ECO:0000313" key="9">
    <source>
        <dbReference type="Proteomes" id="UP000823868"/>
    </source>
</evidence>
<evidence type="ECO:0000256" key="6">
    <source>
        <dbReference type="PIRNR" id="PIRNR018968"/>
    </source>
</evidence>
<feature type="transmembrane region" description="Helical" evidence="6">
    <location>
        <begin position="605"/>
        <end position="627"/>
    </location>
</feature>
<feature type="transmembrane region" description="Helical" evidence="6">
    <location>
        <begin position="548"/>
        <end position="571"/>
    </location>
</feature>
<evidence type="ECO:0000256" key="4">
    <source>
        <dbReference type="ARBA" id="ARBA00022989"/>
    </source>
</evidence>
<feature type="transmembrane region" description="Helical" evidence="6">
    <location>
        <begin position="291"/>
        <end position="314"/>
    </location>
</feature>
<proteinExistence type="inferred from homology"/>
<protein>
    <submittedName>
        <fullName evidence="8">ABC transporter permease</fullName>
    </submittedName>
</protein>
<keyword evidence="2 6" id="KW-1003">Cell membrane</keyword>
<dbReference type="InterPro" id="IPR027022">
    <property type="entry name" value="ABC_permease_BceB-typ"/>
</dbReference>
<comment type="similarity">
    <text evidence="6">Belongs to the ABC-4 integral membrane protein family.</text>
</comment>
<dbReference type="GO" id="GO:0055085">
    <property type="term" value="P:transmembrane transport"/>
    <property type="evidence" value="ECO:0007669"/>
    <property type="project" value="UniProtKB-UniRule"/>
</dbReference>
<feature type="transmembrane region" description="Helical" evidence="6">
    <location>
        <begin position="237"/>
        <end position="261"/>
    </location>
</feature>
<evidence type="ECO:0000313" key="8">
    <source>
        <dbReference type="EMBL" id="HIY20560.1"/>
    </source>
</evidence>
<reference evidence="8" key="1">
    <citation type="journal article" date="2021" name="PeerJ">
        <title>Extensive microbial diversity within the chicken gut microbiome revealed by metagenomics and culture.</title>
        <authorList>
            <person name="Gilroy R."/>
            <person name="Ravi A."/>
            <person name="Getino M."/>
            <person name="Pursley I."/>
            <person name="Horton D.L."/>
            <person name="Alikhan N.F."/>
            <person name="Baker D."/>
            <person name="Gharbi K."/>
            <person name="Hall N."/>
            <person name="Watson M."/>
            <person name="Adriaenssens E.M."/>
            <person name="Foster-Nyarko E."/>
            <person name="Jarju S."/>
            <person name="Secka A."/>
            <person name="Antonio M."/>
            <person name="Oren A."/>
            <person name="Chaudhuri R.R."/>
            <person name="La Ragione R."/>
            <person name="Hildebrand F."/>
            <person name="Pallen M.J."/>
        </authorList>
    </citation>
    <scope>NUCLEOTIDE SEQUENCE</scope>
    <source>
        <strain evidence="8">ChiBcec16_6824</strain>
    </source>
</reference>
<organism evidence="8 9">
    <name type="scientific">Candidatus Flavonifractor merdigallinarum</name>
    <dbReference type="NCBI Taxonomy" id="2838589"/>
    <lineage>
        <taxon>Bacteria</taxon>
        <taxon>Bacillati</taxon>
        <taxon>Bacillota</taxon>
        <taxon>Clostridia</taxon>
        <taxon>Eubacteriales</taxon>
        <taxon>Oscillospiraceae</taxon>
        <taxon>Flavonifractor</taxon>
    </lineage>
</organism>
<dbReference type="Proteomes" id="UP000823868">
    <property type="component" value="Unassembled WGS sequence"/>
</dbReference>
<keyword evidence="4 6" id="KW-1133">Transmembrane helix</keyword>
<evidence type="ECO:0000256" key="5">
    <source>
        <dbReference type="ARBA" id="ARBA00023136"/>
    </source>
</evidence>
<keyword evidence="6" id="KW-0813">Transport</keyword>
<dbReference type="PANTHER" id="PTHR46795:SF3">
    <property type="entry name" value="ABC TRANSPORTER PERMEASE"/>
    <property type="match status" value="1"/>
</dbReference>
<feature type="transmembrane region" description="Helical" evidence="6">
    <location>
        <begin position="55"/>
        <end position="81"/>
    </location>
</feature>
<gene>
    <name evidence="8" type="ORF">H9841_01490</name>
</gene>
<name>A0A9D1Y6P1_9FIRM</name>
<feature type="transmembrane region" description="Helical" evidence="6">
    <location>
        <begin position="17"/>
        <end position="35"/>
    </location>
</feature>